<dbReference type="PANTHER" id="PTHR10073:SF47">
    <property type="entry name" value="DNA MISMATCH REPAIR PROTEIN MLH3"/>
    <property type="match status" value="1"/>
</dbReference>
<dbReference type="Gene3D" id="3.30.565.10">
    <property type="entry name" value="Histidine kinase-like ATPase, C-terminal domain"/>
    <property type="match status" value="1"/>
</dbReference>
<evidence type="ECO:0000256" key="1">
    <source>
        <dbReference type="ARBA" id="ARBA00006082"/>
    </source>
</evidence>
<sequence>MTSSSRADGKCSGEIRKLSESVTSLIRSSVTVNSFASCVSELVCNSIDAGATCIAVRVDFSLYKIQVIDNGHGIDQNNLRFVGERYMTSKCHSLNDLKHKLDKYGFRGEALASIIKCSKRLEIVSKALASGSTYSKIFEHDAAYSINPSDEQRPSAGTTVTVSDFLFNIPVRKKRVDERFDSDEMRIQMEHLAIVHCNISFSLKNDVTGKVLMESRRCSSMKEVFGQIHGPVLADHLHEVKFSNGSNLSVDGLISLDGHHNKSFQFIYINKRLVLKTPMHRIMINWLSGLLKQEKKPKQPIFMLNFSCPYSSYDITLDPSKTLIQFDDWETVEKTFQGAVMLFVQQQGIHLPEDLFKQKEHIAERPVAEPTSKIIDCHLKMRRVTKGAVSRRVVSTREIVEQVLNKPQYHDEEEDDLRLTFSYSTNQHLKLLKLLNGAYTSPMFCWRVNYFLLDSSANLLSAVWDVAMPKKFRPIPQRSKVKEKNESTSCQETFSNSYLELGNKTSEPQVFGSTENWLNDREIEYISNKFTDMVEQSLKLLLAKLEEVPLVEAKKTQNTGLTQQLKCLDVEAEKLHKPNNDFTFVPVISEGPEGVSFGVVDDTDDDEAYYQAQSKMLDWELSPSDFPDCHEHERSGMANHSYSVEARTHPRPHVKVASQVSTEWATEEEDQLQILKHLSPTSEAYLKETFSSKRAVGVSYRYPTPTMEGYPQPFEETDDVEPFPTPQYPPPRYLINSRENTDPVGMEINAEDLTILDAPLESVNALALFADPEDACKSFFVDEIVQSCTKRKKESPVPNAVPKKQRVDLEMDTFGGEIGHPFFVNSNGCIIQGSPKEDERFVIKERHPFIPLESLPKLNVAPQCDLTLDPENQQRFLSRVGESLCEADEAAVVSKWNSREEWSEEKNKLDSLIQTHIFDAGARPMPELEPTDLFNDENFAKLRRSIDQYGFQPGSLQSSKIFGQFDRKFVVALIDKNKDNVQNMVVLIDQHAAHERVRLEMLTKDYQSDGFFLTSPLHPPLNLALGKRETLAVQEFQCSFAKYGLECEAMSETEIRIFSIPLCFSKKQERQTFPGWNLVDAVERLVQELAQSLIETRGACISIPQEIREVLNSEACSGATKFNTCLSRNACADLVNELSLCQLPFQCAHGRNSIVSVFNLDKLPKRKRAKPQINLFLKKFVM</sequence>
<feature type="domain" description="MutL C-terminal dimerisation" evidence="3">
    <location>
        <begin position="961"/>
        <end position="1126"/>
    </location>
</feature>
<dbReference type="PANTHER" id="PTHR10073">
    <property type="entry name" value="DNA MISMATCH REPAIR PROTEIN MLH, PMS, MUTL"/>
    <property type="match status" value="1"/>
</dbReference>
<dbReference type="GO" id="GO:0030983">
    <property type="term" value="F:mismatched DNA binding"/>
    <property type="evidence" value="ECO:0007669"/>
    <property type="project" value="InterPro"/>
</dbReference>
<dbReference type="Gene3D" id="3.30.1540.20">
    <property type="entry name" value="MutL, C-terminal domain, dimerisation subdomain"/>
    <property type="match status" value="1"/>
</dbReference>
<organism evidence="5 6">
    <name type="scientific">Cloeon dipterum</name>
    <dbReference type="NCBI Taxonomy" id="197152"/>
    <lineage>
        <taxon>Eukaryota</taxon>
        <taxon>Metazoa</taxon>
        <taxon>Ecdysozoa</taxon>
        <taxon>Arthropoda</taxon>
        <taxon>Hexapoda</taxon>
        <taxon>Insecta</taxon>
        <taxon>Pterygota</taxon>
        <taxon>Palaeoptera</taxon>
        <taxon>Ephemeroptera</taxon>
        <taxon>Pisciforma</taxon>
        <taxon>Baetidae</taxon>
        <taxon>Cloeon</taxon>
    </lineage>
</organism>
<dbReference type="InterPro" id="IPR014790">
    <property type="entry name" value="MutL_C"/>
</dbReference>
<evidence type="ECO:0000259" key="3">
    <source>
        <dbReference type="SMART" id="SM00853"/>
    </source>
</evidence>
<evidence type="ECO:0000256" key="2">
    <source>
        <dbReference type="ARBA" id="ARBA00022763"/>
    </source>
</evidence>
<gene>
    <name evidence="5" type="ORF">CLODIP_2_CD08463</name>
</gene>
<keyword evidence="6" id="KW-1185">Reference proteome</keyword>
<comment type="caution">
    <text evidence="5">The sequence shown here is derived from an EMBL/GenBank/DDBJ whole genome shotgun (WGS) entry which is preliminary data.</text>
</comment>
<dbReference type="InterPro" id="IPR014762">
    <property type="entry name" value="DNA_mismatch_repair_CS"/>
</dbReference>
<protein>
    <recommendedName>
        <fullName evidence="7">MutL C-terminal dimerisation domain-containing protein</fullName>
    </recommendedName>
</protein>
<dbReference type="SUPFAM" id="SSF54211">
    <property type="entry name" value="Ribosomal protein S5 domain 2-like"/>
    <property type="match status" value="1"/>
</dbReference>
<dbReference type="Pfam" id="PF08676">
    <property type="entry name" value="MutL_C"/>
    <property type="match status" value="1"/>
</dbReference>
<dbReference type="Pfam" id="PF13589">
    <property type="entry name" value="HATPase_c_3"/>
    <property type="match status" value="1"/>
</dbReference>
<dbReference type="InterPro" id="IPR042120">
    <property type="entry name" value="MutL_C_dimsub"/>
</dbReference>
<reference evidence="5 6" key="1">
    <citation type="submission" date="2020-04" db="EMBL/GenBank/DDBJ databases">
        <authorList>
            <person name="Alioto T."/>
            <person name="Alioto T."/>
            <person name="Gomez Garrido J."/>
        </authorList>
    </citation>
    <scope>NUCLEOTIDE SEQUENCE [LARGE SCALE GENOMIC DNA]</scope>
</reference>
<dbReference type="InterPro" id="IPR037198">
    <property type="entry name" value="MutL_C_sf"/>
</dbReference>
<dbReference type="Gene3D" id="3.30.230.10">
    <property type="match status" value="1"/>
</dbReference>
<evidence type="ECO:0008006" key="7">
    <source>
        <dbReference type="Google" id="ProtNLM"/>
    </source>
</evidence>
<dbReference type="InterPro" id="IPR014721">
    <property type="entry name" value="Ribsml_uS5_D2-typ_fold_subgr"/>
</dbReference>
<dbReference type="SMART" id="SM01340">
    <property type="entry name" value="DNA_mis_repair"/>
    <property type="match status" value="1"/>
</dbReference>
<evidence type="ECO:0000259" key="4">
    <source>
        <dbReference type="SMART" id="SM01340"/>
    </source>
</evidence>
<dbReference type="InterPro" id="IPR020568">
    <property type="entry name" value="Ribosomal_Su5_D2-typ_SF"/>
</dbReference>
<dbReference type="GO" id="GO:0016887">
    <property type="term" value="F:ATP hydrolysis activity"/>
    <property type="evidence" value="ECO:0007669"/>
    <property type="project" value="InterPro"/>
</dbReference>
<keyword evidence="2" id="KW-0227">DNA damage</keyword>
<dbReference type="GO" id="GO:0032300">
    <property type="term" value="C:mismatch repair complex"/>
    <property type="evidence" value="ECO:0007669"/>
    <property type="project" value="InterPro"/>
</dbReference>
<feature type="domain" description="DNA mismatch repair protein S5" evidence="4">
    <location>
        <begin position="225"/>
        <end position="345"/>
    </location>
</feature>
<dbReference type="SUPFAM" id="SSF55874">
    <property type="entry name" value="ATPase domain of HSP90 chaperone/DNA topoisomerase II/histidine kinase"/>
    <property type="match status" value="1"/>
</dbReference>
<accession>A0A8S1DHP9</accession>
<dbReference type="InterPro" id="IPR042121">
    <property type="entry name" value="MutL_C_regsub"/>
</dbReference>
<dbReference type="InterPro" id="IPR013507">
    <property type="entry name" value="DNA_mismatch_S5_2-like"/>
</dbReference>
<dbReference type="SUPFAM" id="SSF118116">
    <property type="entry name" value="DNA mismatch repair protein MutL"/>
    <property type="match status" value="1"/>
</dbReference>
<dbReference type="SMART" id="SM00853">
    <property type="entry name" value="MutL_C"/>
    <property type="match status" value="1"/>
</dbReference>
<dbReference type="PROSITE" id="PS00058">
    <property type="entry name" value="DNA_MISMATCH_REPAIR_1"/>
    <property type="match status" value="1"/>
</dbReference>
<dbReference type="InterPro" id="IPR002099">
    <property type="entry name" value="MutL/Mlh/PMS"/>
</dbReference>
<dbReference type="GO" id="GO:0005524">
    <property type="term" value="F:ATP binding"/>
    <property type="evidence" value="ECO:0007669"/>
    <property type="project" value="InterPro"/>
</dbReference>
<dbReference type="Gene3D" id="3.30.1370.100">
    <property type="entry name" value="MutL, C-terminal domain, regulatory subdomain"/>
    <property type="match status" value="1"/>
</dbReference>
<proteinExistence type="inferred from homology"/>
<dbReference type="EMBL" id="CADEPI010000202">
    <property type="protein sequence ID" value="CAB3380170.1"/>
    <property type="molecule type" value="Genomic_DNA"/>
</dbReference>
<dbReference type="InterPro" id="IPR038973">
    <property type="entry name" value="MutL/Mlh/Pms-like"/>
</dbReference>
<comment type="similarity">
    <text evidence="1">Belongs to the DNA mismatch repair MutL/HexB family.</text>
</comment>
<name>A0A8S1DHP9_9INSE</name>
<evidence type="ECO:0000313" key="5">
    <source>
        <dbReference type="EMBL" id="CAB3380170.1"/>
    </source>
</evidence>
<dbReference type="Pfam" id="PF01119">
    <property type="entry name" value="DNA_mis_repair"/>
    <property type="match status" value="1"/>
</dbReference>
<dbReference type="OrthoDB" id="429932at2759"/>
<dbReference type="GO" id="GO:0006298">
    <property type="term" value="P:mismatch repair"/>
    <property type="evidence" value="ECO:0007669"/>
    <property type="project" value="InterPro"/>
</dbReference>
<dbReference type="InterPro" id="IPR036890">
    <property type="entry name" value="HATPase_C_sf"/>
</dbReference>
<dbReference type="Proteomes" id="UP000494165">
    <property type="component" value="Unassembled WGS sequence"/>
</dbReference>
<dbReference type="AlphaFoldDB" id="A0A8S1DHP9"/>
<dbReference type="GO" id="GO:0140664">
    <property type="term" value="F:ATP-dependent DNA damage sensor activity"/>
    <property type="evidence" value="ECO:0007669"/>
    <property type="project" value="InterPro"/>
</dbReference>
<dbReference type="NCBIfam" id="TIGR00585">
    <property type="entry name" value="mutl"/>
    <property type="match status" value="1"/>
</dbReference>
<evidence type="ECO:0000313" key="6">
    <source>
        <dbReference type="Proteomes" id="UP000494165"/>
    </source>
</evidence>